<dbReference type="Gene3D" id="3.30.559.30">
    <property type="entry name" value="Nonribosomal peptide synthetase, condensation domain"/>
    <property type="match status" value="1"/>
</dbReference>
<dbReference type="Pfam" id="PF00668">
    <property type="entry name" value="Condensation"/>
    <property type="match status" value="1"/>
</dbReference>
<dbReference type="PANTHER" id="PTHR45527">
    <property type="entry name" value="NONRIBOSOMAL PEPTIDE SYNTHETASE"/>
    <property type="match status" value="1"/>
</dbReference>
<dbReference type="GO" id="GO:0009239">
    <property type="term" value="P:enterobactin biosynthetic process"/>
    <property type="evidence" value="ECO:0007669"/>
    <property type="project" value="TreeGrafter"/>
</dbReference>
<dbReference type="Gene3D" id="3.30.559.10">
    <property type="entry name" value="Chloramphenicol acetyltransferase-like domain"/>
    <property type="match status" value="1"/>
</dbReference>
<keyword evidence="3" id="KW-1185">Reference proteome</keyword>
<sequence length="421" mass="46480">MTVREAPATVGQRLLWMMGHYRATEEYGTFNCPVLCRLRGRLDRAALGAAVNGLVRRHESLRTVFAGRGRDLLQRVLPAEPVGVDWRDAPQPPAPADLEAQLAAELRTRIDVGLSPIRVTCWQVSDTDHVLCLNLHHMVTDAWSTGVLFKELQTLYAHGGDLSVLPEMPWQYLDFARWQRHQTDSGALDRQRGYWLRQLDGARLARPPRLPGAGSAASGPTGVAAVTLPADVTRALKDVARDLRVTLFSVLLAGYFAQLHRATGDRDLTVASLFANRSRPESRGTVGFLANMAMLRSRRADADPRLLIKAAHVAAVGAFANEQQPFQTLPPRLIDTGGLRADDVVFQVVTDPQYKGHAGGLEFELLVPDAIGSRFSFELAVAPLGTGLRPVLFYRRDWFADAWSREFIAGYGDLLRSFTKA</sequence>
<dbReference type="AlphaFoldDB" id="A0A7X0F0F7"/>
<evidence type="ECO:0000313" key="2">
    <source>
        <dbReference type="EMBL" id="MBB6347810.1"/>
    </source>
</evidence>
<dbReference type="GO" id="GO:0005829">
    <property type="term" value="C:cytosol"/>
    <property type="evidence" value="ECO:0007669"/>
    <property type="project" value="TreeGrafter"/>
</dbReference>
<name>A0A7X0F0F7_9ACTN</name>
<dbReference type="GO" id="GO:0047527">
    <property type="term" value="F:2,3-dihydroxybenzoate-serine ligase activity"/>
    <property type="evidence" value="ECO:0007669"/>
    <property type="project" value="TreeGrafter"/>
</dbReference>
<feature type="domain" description="Condensation" evidence="1">
    <location>
        <begin position="6"/>
        <end position="409"/>
    </location>
</feature>
<comment type="caution">
    <text evidence="2">The sequence shown here is derived from an EMBL/GenBank/DDBJ whole genome shotgun (WGS) entry which is preliminary data.</text>
</comment>
<protein>
    <recommendedName>
        <fullName evidence="1">Condensation domain-containing protein</fullName>
    </recommendedName>
</protein>
<dbReference type="GO" id="GO:0009366">
    <property type="term" value="C:enterobactin synthetase complex"/>
    <property type="evidence" value="ECO:0007669"/>
    <property type="project" value="TreeGrafter"/>
</dbReference>
<dbReference type="GO" id="GO:0008610">
    <property type="term" value="P:lipid biosynthetic process"/>
    <property type="evidence" value="ECO:0007669"/>
    <property type="project" value="UniProtKB-ARBA"/>
</dbReference>
<proteinExistence type="predicted"/>
<dbReference type="GO" id="GO:0031177">
    <property type="term" value="F:phosphopantetheine binding"/>
    <property type="evidence" value="ECO:0007669"/>
    <property type="project" value="TreeGrafter"/>
</dbReference>
<dbReference type="PANTHER" id="PTHR45527:SF1">
    <property type="entry name" value="FATTY ACID SYNTHASE"/>
    <property type="match status" value="1"/>
</dbReference>
<dbReference type="Proteomes" id="UP000583800">
    <property type="component" value="Unassembled WGS sequence"/>
</dbReference>
<dbReference type="SUPFAM" id="SSF52777">
    <property type="entry name" value="CoA-dependent acyltransferases"/>
    <property type="match status" value="2"/>
</dbReference>
<evidence type="ECO:0000259" key="1">
    <source>
        <dbReference type="Pfam" id="PF00668"/>
    </source>
</evidence>
<evidence type="ECO:0000313" key="3">
    <source>
        <dbReference type="Proteomes" id="UP000583800"/>
    </source>
</evidence>
<dbReference type="InterPro" id="IPR001242">
    <property type="entry name" value="Condensation_dom"/>
</dbReference>
<organism evidence="2 3">
    <name type="scientific">Nonomuraea muscovyensis</name>
    <dbReference type="NCBI Taxonomy" id="1124761"/>
    <lineage>
        <taxon>Bacteria</taxon>
        <taxon>Bacillati</taxon>
        <taxon>Actinomycetota</taxon>
        <taxon>Actinomycetes</taxon>
        <taxon>Streptosporangiales</taxon>
        <taxon>Streptosporangiaceae</taxon>
        <taxon>Nonomuraea</taxon>
    </lineage>
</organism>
<accession>A0A7X0F0F7</accession>
<dbReference type="GO" id="GO:0043041">
    <property type="term" value="P:amino acid activation for nonribosomal peptide biosynthetic process"/>
    <property type="evidence" value="ECO:0007669"/>
    <property type="project" value="TreeGrafter"/>
</dbReference>
<dbReference type="EMBL" id="JACHJB010000002">
    <property type="protein sequence ID" value="MBB6347810.1"/>
    <property type="molecule type" value="Genomic_DNA"/>
</dbReference>
<dbReference type="InterPro" id="IPR023213">
    <property type="entry name" value="CAT-like_dom_sf"/>
</dbReference>
<reference evidence="2 3" key="1">
    <citation type="submission" date="2020-08" db="EMBL/GenBank/DDBJ databases">
        <title>Sequencing the genomes of 1000 actinobacteria strains.</title>
        <authorList>
            <person name="Klenk H.-P."/>
        </authorList>
    </citation>
    <scope>NUCLEOTIDE SEQUENCE [LARGE SCALE GENOMIC DNA]</scope>
    <source>
        <strain evidence="2 3">DSM 45913</strain>
    </source>
</reference>
<gene>
    <name evidence="2" type="ORF">FHU36_004355</name>
</gene>
<dbReference type="RefSeq" id="WP_185085692.1">
    <property type="nucleotide sequence ID" value="NZ_JACHJB010000002.1"/>
</dbReference>